<proteinExistence type="inferred from homology"/>
<dbReference type="GO" id="GO:0000287">
    <property type="term" value="F:magnesium ion binding"/>
    <property type="evidence" value="ECO:0007669"/>
    <property type="project" value="TreeGrafter"/>
</dbReference>
<keyword evidence="9 13" id="KW-0472">Membrane</keyword>
<dbReference type="FunFam" id="1.20.58.340:FF:000004">
    <property type="entry name" value="Magnesium transport protein CorA"/>
    <property type="match status" value="1"/>
</dbReference>
<evidence type="ECO:0000256" key="5">
    <source>
        <dbReference type="ARBA" id="ARBA00022692"/>
    </source>
</evidence>
<evidence type="ECO:0000256" key="9">
    <source>
        <dbReference type="ARBA" id="ARBA00023136"/>
    </source>
</evidence>
<evidence type="ECO:0000256" key="4">
    <source>
        <dbReference type="ARBA" id="ARBA00022475"/>
    </source>
</evidence>
<evidence type="ECO:0000313" key="15">
    <source>
        <dbReference type="Proteomes" id="UP000003157"/>
    </source>
</evidence>
<dbReference type="InterPro" id="IPR002523">
    <property type="entry name" value="MgTranspt_CorA/ZnTranspt_ZntB"/>
</dbReference>
<dbReference type="PANTHER" id="PTHR46494">
    <property type="entry name" value="CORA FAMILY METAL ION TRANSPORTER (EUROFUNG)"/>
    <property type="match status" value="1"/>
</dbReference>
<dbReference type="SUPFAM" id="SSF143865">
    <property type="entry name" value="CorA soluble domain-like"/>
    <property type="match status" value="1"/>
</dbReference>
<feature type="coiled-coil region" evidence="12">
    <location>
        <begin position="137"/>
        <end position="164"/>
    </location>
</feature>
<evidence type="ECO:0000256" key="3">
    <source>
        <dbReference type="ARBA" id="ARBA00022448"/>
    </source>
</evidence>
<dbReference type="CDD" id="cd12826">
    <property type="entry name" value="EcCorA_ZntB-like_u1"/>
    <property type="match status" value="1"/>
</dbReference>
<dbReference type="GO" id="GO:0005886">
    <property type="term" value="C:plasma membrane"/>
    <property type="evidence" value="ECO:0007669"/>
    <property type="project" value="UniProtKB-SubCell"/>
</dbReference>
<evidence type="ECO:0000256" key="6">
    <source>
        <dbReference type="ARBA" id="ARBA00022842"/>
    </source>
</evidence>
<evidence type="ECO:0000256" key="2">
    <source>
        <dbReference type="ARBA" id="ARBA00009765"/>
    </source>
</evidence>
<evidence type="ECO:0000256" key="13">
    <source>
        <dbReference type="SAM" id="Phobius"/>
    </source>
</evidence>
<dbReference type="RefSeq" id="WP_008788306.1">
    <property type="nucleotide sequence ID" value="NZ_AKCB01000002.1"/>
</dbReference>
<feature type="transmembrane region" description="Helical" evidence="13">
    <location>
        <begin position="284"/>
        <end position="304"/>
    </location>
</feature>
<dbReference type="Gene3D" id="1.20.58.340">
    <property type="entry name" value="Magnesium transport protein CorA, transmembrane region"/>
    <property type="match status" value="2"/>
</dbReference>
<comment type="caution">
    <text evidence="14">The sequence shown here is derived from an EMBL/GenBank/DDBJ whole genome shotgun (WGS) entry which is preliminary data.</text>
</comment>
<dbReference type="GO" id="GO:0050897">
    <property type="term" value="F:cobalt ion binding"/>
    <property type="evidence" value="ECO:0007669"/>
    <property type="project" value="TreeGrafter"/>
</dbReference>
<keyword evidence="6" id="KW-0460">Magnesium</keyword>
<dbReference type="GO" id="GO:0015095">
    <property type="term" value="F:magnesium ion transmembrane transporter activity"/>
    <property type="evidence" value="ECO:0007669"/>
    <property type="project" value="TreeGrafter"/>
</dbReference>
<accession>E7G8V2</accession>
<keyword evidence="3" id="KW-0813">Transport</keyword>
<keyword evidence="4" id="KW-1003">Cell membrane</keyword>
<dbReference type="InterPro" id="IPR045863">
    <property type="entry name" value="CorA_TM1_TM2"/>
</dbReference>
<dbReference type="PANTHER" id="PTHR46494:SF1">
    <property type="entry name" value="CORA FAMILY METAL ION TRANSPORTER (EUROFUNG)"/>
    <property type="match status" value="1"/>
</dbReference>
<organism evidence="14 15">
    <name type="scientific">Coprobacillus cateniformis</name>
    <dbReference type="NCBI Taxonomy" id="100884"/>
    <lineage>
        <taxon>Bacteria</taxon>
        <taxon>Bacillati</taxon>
        <taxon>Bacillota</taxon>
        <taxon>Erysipelotrichia</taxon>
        <taxon>Erysipelotrichales</taxon>
        <taxon>Coprobacillaceae</taxon>
        <taxon>Coprobacillus</taxon>
    </lineage>
</organism>
<keyword evidence="12" id="KW-0175">Coiled coil</keyword>
<dbReference type="Proteomes" id="UP000003157">
    <property type="component" value="Unassembled WGS sequence"/>
</dbReference>
<keyword evidence="8" id="KW-0406">Ion transport</keyword>
<dbReference type="HOGENOM" id="CLU_007127_0_1_9"/>
<dbReference type="eggNOG" id="COG0598">
    <property type="taxonomic scope" value="Bacteria"/>
</dbReference>
<comment type="subcellular location">
    <subcellularLocation>
        <location evidence="1">Cell membrane</location>
        <topology evidence="1">Multi-pass membrane protein</topology>
    </subcellularLocation>
</comment>
<dbReference type="Pfam" id="PF01544">
    <property type="entry name" value="CorA"/>
    <property type="match status" value="1"/>
</dbReference>
<comment type="function">
    <text evidence="11">Mediates influx of magnesium ions. Alternates between open and closed states. Activated by low cytoplasmic Mg(2+) levels. Inactive when cytoplasmic Mg(2+) levels are high.</text>
</comment>
<dbReference type="GO" id="GO:0015087">
    <property type="term" value="F:cobalt ion transmembrane transporter activity"/>
    <property type="evidence" value="ECO:0007669"/>
    <property type="project" value="TreeGrafter"/>
</dbReference>
<dbReference type="GeneID" id="78230830"/>
<dbReference type="InterPro" id="IPR045861">
    <property type="entry name" value="CorA_cytoplasmic_dom"/>
</dbReference>
<evidence type="ECO:0000256" key="12">
    <source>
        <dbReference type="SAM" id="Coils"/>
    </source>
</evidence>
<evidence type="ECO:0000256" key="10">
    <source>
        <dbReference type="ARBA" id="ARBA00034269"/>
    </source>
</evidence>
<protein>
    <submittedName>
        <fullName evidence="14">Uncharacterized protein</fullName>
    </submittedName>
</protein>
<dbReference type="EMBL" id="ADKX01000022">
    <property type="protein sequence ID" value="EFW05545.1"/>
    <property type="molecule type" value="Genomic_DNA"/>
</dbReference>
<name>E7G8V2_9FIRM</name>
<sequence>MIYQVDHEKQAVSIQNIENEHMYIGMMTLDELKDCHHYFGISQRSIRRCEETSSLNQNIIIPHNTYYYGLINLINARDVFVKKDSLAFFIFKNLFLVVVLDDEDKHISEVFQSSSDYVLERGVSITRLVYYFLSELISKDYEYIEELQEEIEELESQDDEEKSLTFTNSLRQLNKELLLLRTYYDNLVIIGEELQMNHHHVFEEDDMRYFEIFTRRIERFADNVQMLRELLNQANEAHQSKLDYKLNKTMQFFTVVTTIFMPLTLIAGWYGMNFTNMPELRAPYGYITVIGVSIIVVVSLVFWFKKKKFF</sequence>
<keyword evidence="5 13" id="KW-0812">Transmembrane</keyword>
<reference evidence="14 15" key="1">
    <citation type="submission" date="2010-12" db="EMBL/GenBank/DDBJ databases">
        <title>The Genome Sequence of Coprobacillus sp. strain 29_1.</title>
        <authorList>
            <consortium name="The Broad Institute Genome Sequencing Platform"/>
            <person name="Earl A."/>
            <person name="Ward D."/>
            <person name="Feldgarden M."/>
            <person name="Gevers D."/>
            <person name="Daigneault M."/>
            <person name="Sibley C.D."/>
            <person name="White A."/>
            <person name="Strauss J."/>
            <person name="Allen-Vercoe E."/>
            <person name="Young S.K."/>
            <person name="Zeng Q."/>
            <person name="Gargeya S."/>
            <person name="Fitzgerald M."/>
            <person name="Haas B."/>
            <person name="Abouelleil A."/>
            <person name="Alvarado L."/>
            <person name="Arachchi H.M."/>
            <person name="Berlin A."/>
            <person name="Brown A."/>
            <person name="Chapman S.B."/>
            <person name="Chen Z."/>
            <person name="Dunbar C."/>
            <person name="Freedman E."/>
            <person name="Gearin G."/>
            <person name="Gellesch M."/>
            <person name="Goldberg J."/>
            <person name="Griggs A."/>
            <person name="Gujja S."/>
            <person name="Heilman E."/>
            <person name="Heiman D."/>
            <person name="Howarth C."/>
            <person name="Larson L."/>
            <person name="Lui A."/>
            <person name="MacDonald P.J.P."/>
            <person name="Mehta T."/>
            <person name="Montmayeur A."/>
            <person name="Murphy C."/>
            <person name="Neiman D."/>
            <person name="Pearson M."/>
            <person name="Priest M."/>
            <person name="Roberts A."/>
            <person name="Saif S."/>
            <person name="Shea T."/>
            <person name="Shenoy N."/>
            <person name="Sisk P."/>
            <person name="Stolte C."/>
            <person name="Sykes S."/>
            <person name="White J."/>
            <person name="Yandava C."/>
            <person name="Nusbaum C."/>
            <person name="Birren B."/>
        </authorList>
    </citation>
    <scope>NUCLEOTIDE SEQUENCE [LARGE SCALE GENOMIC DNA]</scope>
    <source>
        <strain evidence="14 15">29_1</strain>
    </source>
</reference>
<evidence type="ECO:0000256" key="1">
    <source>
        <dbReference type="ARBA" id="ARBA00004651"/>
    </source>
</evidence>
<comment type="similarity">
    <text evidence="2">Belongs to the CorA metal ion transporter (MIT) (TC 1.A.35) family.</text>
</comment>
<evidence type="ECO:0000256" key="11">
    <source>
        <dbReference type="ARBA" id="ARBA00045497"/>
    </source>
</evidence>
<comment type="catalytic activity">
    <reaction evidence="10">
        <text>Mg(2+)(in) = Mg(2+)(out)</text>
        <dbReference type="Rhea" id="RHEA:29827"/>
        <dbReference type="ChEBI" id="CHEBI:18420"/>
    </reaction>
</comment>
<evidence type="ECO:0000256" key="7">
    <source>
        <dbReference type="ARBA" id="ARBA00022989"/>
    </source>
</evidence>
<dbReference type="AlphaFoldDB" id="E7G8V2"/>
<evidence type="ECO:0000256" key="8">
    <source>
        <dbReference type="ARBA" id="ARBA00023065"/>
    </source>
</evidence>
<dbReference type="SUPFAM" id="SSF144083">
    <property type="entry name" value="Magnesium transport protein CorA, transmembrane region"/>
    <property type="match status" value="1"/>
</dbReference>
<dbReference type="STRING" id="100884.GCA_000269565_03032"/>
<evidence type="ECO:0000313" key="14">
    <source>
        <dbReference type="EMBL" id="EFW05545.1"/>
    </source>
</evidence>
<keyword evidence="7 13" id="KW-1133">Transmembrane helix</keyword>
<keyword evidence="15" id="KW-1185">Reference proteome</keyword>
<feature type="transmembrane region" description="Helical" evidence="13">
    <location>
        <begin position="252"/>
        <end position="272"/>
    </location>
</feature>
<gene>
    <name evidence="14" type="ORF">HMPREF9488_01190</name>
</gene>
<dbReference type="OrthoDB" id="9803416at2"/>